<comment type="caution">
    <text evidence="2">The sequence shown here is derived from an EMBL/GenBank/DDBJ whole genome shotgun (WGS) entry which is preliminary data.</text>
</comment>
<dbReference type="EMBL" id="SMUW01000036">
    <property type="protein sequence ID" value="TDK42544.1"/>
    <property type="molecule type" value="Genomic_DNA"/>
</dbReference>
<evidence type="ECO:0000256" key="1">
    <source>
        <dbReference type="SAM" id="Coils"/>
    </source>
</evidence>
<dbReference type="Proteomes" id="UP000295438">
    <property type="component" value="Unassembled WGS sequence"/>
</dbReference>
<accession>A0A4R5UTN9</accession>
<organism evidence="2 3">
    <name type="scientific">Algoriphagus formosus</name>
    <dbReference type="NCBI Taxonomy" id="2007308"/>
    <lineage>
        <taxon>Bacteria</taxon>
        <taxon>Pseudomonadati</taxon>
        <taxon>Bacteroidota</taxon>
        <taxon>Cytophagia</taxon>
        <taxon>Cytophagales</taxon>
        <taxon>Cyclobacteriaceae</taxon>
        <taxon>Algoriphagus</taxon>
    </lineage>
</organism>
<dbReference type="AlphaFoldDB" id="A0A4R5UTN9"/>
<gene>
    <name evidence="2" type="ORF">E1898_13945</name>
</gene>
<proteinExistence type="predicted"/>
<protein>
    <recommendedName>
        <fullName evidence="4">Tetratricopeptide repeat protein</fullName>
    </recommendedName>
</protein>
<evidence type="ECO:0000313" key="3">
    <source>
        <dbReference type="Proteomes" id="UP000295438"/>
    </source>
</evidence>
<dbReference type="RefSeq" id="WP_133391361.1">
    <property type="nucleotide sequence ID" value="NZ_SMUW01000036.1"/>
</dbReference>
<name>A0A4R5UTN9_9BACT</name>
<evidence type="ECO:0008006" key="4">
    <source>
        <dbReference type="Google" id="ProtNLM"/>
    </source>
</evidence>
<feature type="coiled-coil region" evidence="1">
    <location>
        <begin position="23"/>
        <end position="53"/>
    </location>
</feature>
<keyword evidence="3" id="KW-1185">Reference proteome</keyword>
<evidence type="ECO:0000313" key="2">
    <source>
        <dbReference type="EMBL" id="TDK42544.1"/>
    </source>
</evidence>
<keyword evidence="1" id="KW-0175">Coiled coil</keyword>
<sequence>MKNKLDLFILEDYLDGKLSMDQKQAIEEEIKNNQSLADELDALKISREAIELAGWKSTIQDVQASYLSERKEKSSDGTKTISNFQQWSIRVAASMTILLVGLASFLVISTTPQRVNEDFLSYNIPVMRGESAKISSLKKAFNESDFEEVVALAKGNSDLTIEGKFILGMAFLELGEGKLAVEELLEIETINESSSEKMYVEEIDYYLMQGYLLSGEYDLAQNQLEKIRSNPRHKYHQTINRWDELKIKILDLKY</sequence>
<reference evidence="2 3" key="1">
    <citation type="submission" date="2019-03" db="EMBL/GenBank/DDBJ databases">
        <title>Algoriphagus aquimaris sp. nov., isolated form marine sediment in Pohang, Korea.</title>
        <authorList>
            <person name="Kim J."/>
            <person name="Yoon S.-H."/>
            <person name="Lee S.-S."/>
        </authorList>
    </citation>
    <scope>NUCLEOTIDE SEQUENCE [LARGE SCALE GENOMIC DNA]</scope>
    <source>
        <strain evidence="2 3">F21</strain>
    </source>
</reference>